<name>A0A5A7ML69_9PROT</name>
<dbReference type="Proteomes" id="UP000322084">
    <property type="component" value="Unassembled WGS sequence"/>
</dbReference>
<sequence length="644" mass="71639">MRTKLERRMTAALLPALLLAGTGTVFAQDGAPYQPLPADRTMDVINDGTKSVYKTGTAEGLSGAGHPFAPSETMGADSTNPSNLLPTIYGNALDSAGNEIPNTLPSTAENPYNLHPDPVVSVLSDDRGPEEDLARVIKRLKEATDWRELWATLQTRFRGGLRVPADPRRGDREVIGRGNGAGQIGERVAVRVDQDDVQFAIDILEGNEIDRVYSGMPLLNYKGPEQMKVVDPETKSVTVHQVWTRNAVMSDTFGIDPSNVLDEEWTIHYVIDVVARGHEDFAPFVMYFDDPNLRNGTAVPSVALDGTFFPMNEGKRYEFEYKMAPGRFWNLTYHWGWRVHPQRIQAIENTLKVAAGKTLDQWEIDVFGAAPSSSEEAKLAAISMIGDLAPAKRMWLALKALKEYNFNGRDANSTARLLVDEIEAAFFDWKNRNVLPRGVHDDPDSHVTLFYVNNTIYGSVNGHDGSTHAQPRWDEWVTRGSTLKVKLLNGDYFPHAYMNIDFGGLRGWENTFHNTLPLNGQGPWFTFGRTNWMPNTINPAIVPPAELPEGGYTQNGIFGSAATMEGLGDLATTMEEAREMTQGEKATLIQQELLLASQLSSSNTNADGLGEHDVEIEYRYDPAQRLRFYQFDPFHHGVAIWSVH</sequence>
<dbReference type="EMBL" id="BKCL01000001">
    <property type="protein sequence ID" value="GEQ96596.1"/>
    <property type="molecule type" value="Genomic_DNA"/>
</dbReference>
<evidence type="ECO:0000256" key="1">
    <source>
        <dbReference type="SAM" id="MobiDB-lite"/>
    </source>
</evidence>
<evidence type="ECO:0000313" key="3">
    <source>
        <dbReference type="EMBL" id="GEQ96596.1"/>
    </source>
</evidence>
<feature type="chain" id="PRO_5022897986" evidence="2">
    <location>
        <begin position="28"/>
        <end position="644"/>
    </location>
</feature>
<keyword evidence="2" id="KW-0732">Signal</keyword>
<gene>
    <name evidence="3" type="ORF">JCM17844_02330</name>
</gene>
<organism evidence="3 4">
    <name type="scientific">Iodidimonas gelatinilytica</name>
    <dbReference type="NCBI Taxonomy" id="1236966"/>
    <lineage>
        <taxon>Bacteria</taxon>
        <taxon>Pseudomonadati</taxon>
        <taxon>Pseudomonadota</taxon>
        <taxon>Alphaproteobacteria</taxon>
        <taxon>Iodidimonadales</taxon>
        <taxon>Iodidimonadaceae</taxon>
        <taxon>Iodidimonas</taxon>
    </lineage>
</organism>
<comment type="caution">
    <text evidence="3">The sequence shown here is derived from an EMBL/GenBank/DDBJ whole genome shotgun (WGS) entry which is preliminary data.</text>
</comment>
<proteinExistence type="predicted"/>
<feature type="region of interest" description="Disordered" evidence="1">
    <location>
        <begin position="62"/>
        <end position="82"/>
    </location>
</feature>
<dbReference type="RefSeq" id="WP_149999265.1">
    <property type="nucleotide sequence ID" value="NZ_BKCL01000001.1"/>
</dbReference>
<protein>
    <submittedName>
        <fullName evidence="3">Uncharacterized protein</fullName>
    </submittedName>
</protein>
<feature type="signal peptide" evidence="2">
    <location>
        <begin position="1"/>
        <end position="27"/>
    </location>
</feature>
<dbReference type="AlphaFoldDB" id="A0A5A7ML69"/>
<evidence type="ECO:0000313" key="4">
    <source>
        <dbReference type="Proteomes" id="UP000322084"/>
    </source>
</evidence>
<evidence type="ECO:0000256" key="2">
    <source>
        <dbReference type="SAM" id="SignalP"/>
    </source>
</evidence>
<reference evidence="3 4" key="1">
    <citation type="submission" date="2019-09" db="EMBL/GenBank/DDBJ databases">
        <title>NBRP : Genome information of microbial organism related human and environment.</title>
        <authorList>
            <person name="Hattori M."/>
            <person name="Oshima K."/>
            <person name="Inaba H."/>
            <person name="Suda W."/>
            <person name="Sakamoto M."/>
            <person name="Iino T."/>
            <person name="Kitahara M."/>
            <person name="Oshida Y."/>
            <person name="Iida T."/>
            <person name="Kudo T."/>
            <person name="Itoh T."/>
            <person name="Ohkuma M."/>
        </authorList>
    </citation>
    <scope>NUCLEOTIDE SEQUENCE [LARGE SCALE GENOMIC DNA]</scope>
    <source>
        <strain evidence="3 4">Hi-2</strain>
    </source>
</reference>
<accession>A0A5A7ML69</accession>